<accession>A0ABV6LAQ7</accession>
<comment type="caution">
    <text evidence="1">The sequence shown here is derived from an EMBL/GenBank/DDBJ whole genome shotgun (WGS) entry which is preliminary data.</text>
</comment>
<keyword evidence="2" id="KW-1185">Reference proteome</keyword>
<sequence>MEKEYIQIKCLEVTQPIGKFYVGVMNYDDLERISLVDVRHMASKESELETYMGIQRTLDGGRVGKIKKYLEGIDATFPTSIIVAMSSESTTYDANTNTMRITNKTDVAKILDGQHRLKGLEGFGKPGNKFQLNLTIFLDVELEEQALIFATINQSQTKVNNSLVYDLFEFAKVRSPQKTAHNICKALNEKNDSPFKDKIKILGTADDKEKETISQATFVENLISYITVDKVKDRNIYKAGGSPRKANNEELKKLLFRNLFIEEKDGEIARIIWNYFKAVEKKWPTAWGSPQANLILNRSNGFAALMIFLKDVYINIVKTNVGAVPSVPDFLIILDKIGLKDSDFTKDNFVPGSSGRAALYKRFKDDTKI</sequence>
<evidence type="ECO:0000313" key="2">
    <source>
        <dbReference type="Proteomes" id="UP001589828"/>
    </source>
</evidence>
<dbReference type="Pfam" id="PF14072">
    <property type="entry name" value="DndB"/>
    <property type="match status" value="1"/>
</dbReference>
<dbReference type="Proteomes" id="UP001589828">
    <property type="component" value="Unassembled WGS sequence"/>
</dbReference>
<dbReference type="NCBIfam" id="TIGR03187">
    <property type="entry name" value="DGQHR"/>
    <property type="match status" value="1"/>
</dbReference>
<organism evidence="1 2">
    <name type="scientific">Mucilaginibacter angelicae</name>
    <dbReference type="NCBI Taxonomy" id="869718"/>
    <lineage>
        <taxon>Bacteria</taxon>
        <taxon>Pseudomonadati</taxon>
        <taxon>Bacteroidota</taxon>
        <taxon>Sphingobacteriia</taxon>
        <taxon>Sphingobacteriales</taxon>
        <taxon>Sphingobacteriaceae</taxon>
        <taxon>Mucilaginibacter</taxon>
    </lineage>
</organism>
<name>A0ABV6LAQ7_9SPHI</name>
<dbReference type="EMBL" id="JBHLTS010000061">
    <property type="protein sequence ID" value="MFC0516511.1"/>
    <property type="molecule type" value="Genomic_DNA"/>
</dbReference>
<proteinExistence type="predicted"/>
<dbReference type="RefSeq" id="WP_377024291.1">
    <property type="nucleotide sequence ID" value="NZ_JBHLTS010000061.1"/>
</dbReference>
<dbReference type="InterPro" id="IPR017642">
    <property type="entry name" value="DNA_S_mod_DndB"/>
</dbReference>
<dbReference type="InterPro" id="IPR017601">
    <property type="entry name" value="DGQHR-contain_dom"/>
</dbReference>
<gene>
    <name evidence="1" type="ORF">ACFFGT_20055</name>
</gene>
<reference evidence="1 2" key="1">
    <citation type="submission" date="2024-09" db="EMBL/GenBank/DDBJ databases">
        <authorList>
            <person name="Sun Q."/>
            <person name="Mori K."/>
        </authorList>
    </citation>
    <scope>NUCLEOTIDE SEQUENCE [LARGE SCALE GENOMIC DNA]</scope>
    <source>
        <strain evidence="1 2">NCAIM B.02415</strain>
    </source>
</reference>
<dbReference type="CDD" id="cd16413">
    <property type="entry name" value="DGQHR_domain"/>
    <property type="match status" value="1"/>
</dbReference>
<evidence type="ECO:0000313" key="1">
    <source>
        <dbReference type="EMBL" id="MFC0516511.1"/>
    </source>
</evidence>
<protein>
    <submittedName>
        <fullName evidence="1">DGQHR domain-containing protein</fullName>
    </submittedName>
</protein>